<comment type="catalytic activity">
    <reaction evidence="12">
        <text>a 1,2-diacyl-sn-glycero-3-phosphocholine(in) = a 1,2-diacyl-sn-glycero-3-phosphocholine(out)</text>
        <dbReference type="Rhea" id="RHEA:38571"/>
        <dbReference type="ChEBI" id="CHEBI:57643"/>
    </reaction>
</comment>
<organism evidence="14 15">
    <name type="scientific">Cryptococcus neoformans Tu259-1</name>
    <dbReference type="NCBI Taxonomy" id="1230072"/>
    <lineage>
        <taxon>Eukaryota</taxon>
        <taxon>Fungi</taxon>
        <taxon>Dikarya</taxon>
        <taxon>Basidiomycota</taxon>
        <taxon>Agaricomycotina</taxon>
        <taxon>Tremellomycetes</taxon>
        <taxon>Tremellales</taxon>
        <taxon>Cryptococcaceae</taxon>
        <taxon>Cryptococcus</taxon>
        <taxon>Cryptococcus neoformans species complex</taxon>
    </lineage>
</organism>
<name>A0A854QQK0_CRYNE</name>
<gene>
    <name evidence="14" type="ORF">C361_00947</name>
</gene>
<keyword evidence="8" id="KW-0445">Lipid transport</keyword>
<evidence type="ECO:0000256" key="4">
    <source>
        <dbReference type="ARBA" id="ARBA00018070"/>
    </source>
</evidence>
<dbReference type="GO" id="GO:0061723">
    <property type="term" value="P:glycophagy"/>
    <property type="evidence" value="ECO:0007669"/>
    <property type="project" value="TreeGrafter"/>
</dbReference>
<dbReference type="PANTHER" id="PTHR13190:SF1">
    <property type="entry name" value="AUTOPHAGY-RELATED 2, ISOFORM A"/>
    <property type="match status" value="1"/>
</dbReference>
<dbReference type="GO" id="GO:0005789">
    <property type="term" value="C:endoplasmic reticulum membrane"/>
    <property type="evidence" value="ECO:0007669"/>
    <property type="project" value="UniProtKB-SubCell"/>
</dbReference>
<dbReference type="GO" id="GO:0000045">
    <property type="term" value="P:autophagosome assembly"/>
    <property type="evidence" value="ECO:0007669"/>
    <property type="project" value="TreeGrafter"/>
</dbReference>
<evidence type="ECO:0000256" key="3">
    <source>
        <dbReference type="ARBA" id="ARBA00009714"/>
    </source>
</evidence>
<comment type="catalytic activity">
    <reaction evidence="11">
        <text>a 1,2-diacyl-sn-glycero-3-phosphoethanolamine(in) = a 1,2-diacyl-sn-glycero-3-phosphoethanolamine(out)</text>
        <dbReference type="Rhea" id="RHEA:38895"/>
        <dbReference type="ChEBI" id="CHEBI:64612"/>
    </reaction>
</comment>
<dbReference type="Proteomes" id="UP000199727">
    <property type="component" value="Unassembled WGS sequence"/>
</dbReference>
<dbReference type="OrthoDB" id="18982at2759"/>
<dbReference type="GO" id="GO:0034045">
    <property type="term" value="C:phagophore assembly site membrane"/>
    <property type="evidence" value="ECO:0007669"/>
    <property type="project" value="UniProtKB-SubCell"/>
</dbReference>
<dbReference type="GO" id="GO:0000422">
    <property type="term" value="P:autophagy of mitochondrion"/>
    <property type="evidence" value="ECO:0007669"/>
    <property type="project" value="TreeGrafter"/>
</dbReference>
<feature type="region of interest" description="Disordered" evidence="13">
    <location>
        <begin position="284"/>
        <end position="320"/>
    </location>
</feature>
<dbReference type="GO" id="GO:0034727">
    <property type="term" value="P:piecemeal microautophagy of the nucleus"/>
    <property type="evidence" value="ECO:0007669"/>
    <property type="project" value="TreeGrafter"/>
</dbReference>
<evidence type="ECO:0000256" key="1">
    <source>
        <dbReference type="ARBA" id="ARBA00004406"/>
    </source>
</evidence>
<evidence type="ECO:0000256" key="12">
    <source>
        <dbReference type="ARBA" id="ARBA00024631"/>
    </source>
</evidence>
<keyword evidence="9" id="KW-0472">Membrane</keyword>
<comment type="subcellular location">
    <subcellularLocation>
        <location evidence="1">Endoplasmic reticulum membrane</location>
        <topology evidence="1">Peripheral membrane protein</topology>
    </subcellularLocation>
    <subcellularLocation>
        <location evidence="2">Preautophagosomal structure membrane</location>
        <topology evidence="2">Peripheral membrane protein</topology>
    </subcellularLocation>
</comment>
<dbReference type="GO" id="GO:0043495">
    <property type="term" value="F:protein-membrane adaptor activity"/>
    <property type="evidence" value="ECO:0007669"/>
    <property type="project" value="TreeGrafter"/>
</dbReference>
<evidence type="ECO:0000256" key="5">
    <source>
        <dbReference type="ARBA" id="ARBA00022448"/>
    </source>
</evidence>
<evidence type="ECO:0000313" key="14">
    <source>
        <dbReference type="EMBL" id="OXG28251.1"/>
    </source>
</evidence>
<evidence type="ECO:0000256" key="9">
    <source>
        <dbReference type="ARBA" id="ARBA00023136"/>
    </source>
</evidence>
<protein>
    <recommendedName>
        <fullName evidence="4">Autophagy-related protein 2</fullName>
    </recommendedName>
</protein>
<comment type="similarity">
    <text evidence="3">Belongs to the ATG2 family.</text>
</comment>
<feature type="region of interest" description="Disordered" evidence="13">
    <location>
        <begin position="361"/>
        <end position="411"/>
    </location>
</feature>
<evidence type="ECO:0000256" key="2">
    <source>
        <dbReference type="ARBA" id="ARBA00004623"/>
    </source>
</evidence>
<dbReference type="EMBL" id="AMKT01000016">
    <property type="protein sequence ID" value="OXG28251.1"/>
    <property type="molecule type" value="Genomic_DNA"/>
</dbReference>
<dbReference type="PANTHER" id="PTHR13190">
    <property type="entry name" value="AUTOPHAGY-RELATED 2, ISOFORM A"/>
    <property type="match status" value="1"/>
</dbReference>
<feature type="compositionally biased region" description="Low complexity" evidence="13">
    <location>
        <begin position="303"/>
        <end position="314"/>
    </location>
</feature>
<evidence type="ECO:0000256" key="10">
    <source>
        <dbReference type="ARBA" id="ARBA00024479"/>
    </source>
</evidence>
<comment type="caution">
    <text evidence="14">The sequence shown here is derived from an EMBL/GenBank/DDBJ whole genome shotgun (WGS) entry which is preliminary data.</text>
</comment>
<keyword evidence="5" id="KW-0813">Transport</keyword>
<feature type="compositionally biased region" description="Basic and acidic residues" evidence="13">
    <location>
        <begin position="385"/>
        <end position="394"/>
    </location>
</feature>
<feature type="compositionally biased region" description="Polar residues" evidence="13">
    <location>
        <begin position="361"/>
        <end position="381"/>
    </location>
</feature>
<dbReference type="InterPro" id="IPR026849">
    <property type="entry name" value="ATG2"/>
</dbReference>
<accession>A0A854QQK0</accession>
<evidence type="ECO:0000256" key="8">
    <source>
        <dbReference type="ARBA" id="ARBA00023055"/>
    </source>
</evidence>
<evidence type="ECO:0000313" key="15">
    <source>
        <dbReference type="Proteomes" id="UP000199727"/>
    </source>
</evidence>
<evidence type="ECO:0000256" key="11">
    <source>
        <dbReference type="ARBA" id="ARBA00024615"/>
    </source>
</evidence>
<dbReference type="GO" id="GO:0061709">
    <property type="term" value="P:reticulophagy"/>
    <property type="evidence" value="ECO:0007669"/>
    <property type="project" value="TreeGrafter"/>
</dbReference>
<dbReference type="GO" id="GO:0006869">
    <property type="term" value="P:lipid transport"/>
    <property type="evidence" value="ECO:0007669"/>
    <property type="project" value="UniProtKB-KW"/>
</dbReference>
<proteinExistence type="inferred from homology"/>
<evidence type="ECO:0000256" key="7">
    <source>
        <dbReference type="ARBA" id="ARBA00023006"/>
    </source>
</evidence>
<dbReference type="Pfam" id="PF13329">
    <property type="entry name" value="ATG2_CAD"/>
    <property type="match status" value="1"/>
</dbReference>
<evidence type="ECO:0000256" key="6">
    <source>
        <dbReference type="ARBA" id="ARBA00022824"/>
    </source>
</evidence>
<dbReference type="GO" id="GO:0032266">
    <property type="term" value="F:phosphatidylinositol-3-phosphate binding"/>
    <property type="evidence" value="ECO:0007669"/>
    <property type="project" value="TreeGrafter"/>
</dbReference>
<keyword evidence="7" id="KW-0072">Autophagy</keyword>
<keyword evidence="6" id="KW-0256">Endoplasmic reticulum</keyword>
<evidence type="ECO:0000256" key="13">
    <source>
        <dbReference type="SAM" id="MobiDB-lite"/>
    </source>
</evidence>
<dbReference type="GO" id="GO:0061908">
    <property type="term" value="C:phagophore"/>
    <property type="evidence" value="ECO:0007669"/>
    <property type="project" value="TreeGrafter"/>
</dbReference>
<comment type="catalytic activity">
    <reaction evidence="10">
        <text>a 1,2-diacyl-sn-glycero-3-phospho-L-serine(in) = a 1,2-diacyl-sn-glycero-3-phospho-L-serine(out)</text>
        <dbReference type="Rhea" id="RHEA:38663"/>
        <dbReference type="ChEBI" id="CHEBI:57262"/>
    </reaction>
</comment>
<sequence>MFSLPSFLTAFPFTLPSLPTISLPANIQRRFLSYVLKRTLGRFVSHQALDAERIQAQVSEGWVEIENLEIECSEINSYIPPSLPLSLTSGTLNKLTAKLPFPNLWSDPLQVSLDTLTLDFTLSSPSPLSRGRTATRPEHHDLAESVTSAADDFLHHELDAYEEKELEGSIRQSLILSQSDPFISDVPGGFPLGSPGELSPGQPLPANMESTTVLAGMVERILARLEFRVEKINIRLVIEDGEGVVELTVGRIQYADESEAQTDGDGRSTTRAIRISNISLGIVPSQHKPTSRAIPQRQLRQASVSSSNSTSSISPGHDCSDMFMSQAVVDLRQSLSAPEQASEPSNEQSVHESNMFYSALSQPNESEPDASTGTKRLSISQDPKLVGKVEEEGSRSATPMPETKPQPSSIPVLSFGQEDVVLRMRTSQSLISAEHQASSNNNKPAVEVNISMGTIAAVLLPSHLRLLISALQTVQALSQKENVPAGKDKPAQSTSPQTRLAVTTKLKAFYLSLVYDLSIETSLNLHSTMASYLTRPSNPIPYPHLRFRLDTLVASYQSSGHSNPSRPAFTRPISGMSTANLRRKSSGHARFGLPPSSLTVDVGDIFLFEWMNEGIIAPVILFDPGLKHQYDLPSAPPHKGREGFPEFECRDWREEKKTGGEKAWRVRPRGKGILKGGARRTTDDEGPVIHIRQDLGGDSAAVINLQPLHVFVDLSLIERLLPLLRSVTPLIHPPEPTPAWLQSVPSQSIREEVTPESIISSLSSPPPTAGGKKMKSDIRCGLVRLSVRCPAPPPEPAERQIGDGRQLRSGIVCVDVHGLRSRFMDTKTGTLSASSEVANVEFGQTLIFFASASQRYAYPFLIFAPLSPEPGEEDIPLLPSISLSSLPQASSLPSSSIAKTTLVTCKMPAIRASVHHPTITGLQYFADDVTRWLDVAFADGSAKPRDELKMIGSRFFGGSKGSEASSEIDEPCDVEEVAAGMKVEIEINEIDMGLYVPRLDISGERVFSFKASDLGVQMETHPEKNQTALELSIMDLDFSDVSSTPLRILGRTTPFTLTSHQAPIVYLRFVSSTDLRTTLKESNISIALSHFTFAVHKEIAWLHEIAQFAKPPKGVFENLSPTDLTRLSISLSSASFLLVPPNLPGSIVILVREVEGKTEIPKGATDSILEVGMSGLGALAVEGESGPLEVSSDLADVWKKAGYAQLAEVMILELRLMRELVGAGEVSLDITQAQFKVTACADSLATFAEIATDFGRLFPNKKEEHVKLPSMGQSINVFDSLDENAFNLLPEIVSHSDTDMIEDDLPHNLDYLDHTTHISKHYPSMDRTTEESLNAWHTPGEGLEKGEWGNGESGETIRAFGGKIEEEEGYWEGLPILNDVYSADQKPGKTHIRIIDASLKIFLHDGYDWPRTRKAIEDEVRAVRRRLERIRQLLASGQKADESIENATSSVLFNSVYIGLEQKGEMGLSRMGMGKMDEKALMAAIDEELDDMETESGSSWQTLPAGVGAGPSAVHQAHKKTRLKGKRLIRSKKAQIEITLSGIKADVDLYPIEESTSSRIHFTAKEMEILDHIKTSTWKKFLTEMKADNRGNIRETDADMLRIELVGVRLKEDEEELRLRAKILPLRLHVDQDALDFLKRFFSFKAPPMASAKPLAQNTTSSTPDLYFQHVEIFPIQLKLDYKPKRIDFRALREGKTIELMNFFHFEGAEMTLRHITLSGITGLERLGTTLQDLWTPDVKANQLADVISGVSPIRSMVNVGSGVADLILLPIEQYRKDGRIAKGVQRGTNSFVKSTALEVMKLGARLATGTQVILERAEGVLGGKSGEDVVGQVQGLSANALGVDSGMMEGGSSSEDEQEVISRYADQPEGMREGVQAAYKSLSKNVNAAAQTILAVPMEVYERSGDDGPLKAVVRAVPIAVLKPMIGTTEAVSKTLLGMRNSLDPSARRELGDKYK</sequence>
<reference evidence="14 15" key="1">
    <citation type="submission" date="2017-06" db="EMBL/GenBank/DDBJ databases">
        <title>Global population genomics of the pathogenic fungus Cryptococcus neoformans var. grubii.</title>
        <authorList>
            <person name="Cuomo C."/>
            <person name="Litvintseva A."/>
            <person name="Chen Y."/>
            <person name="Young S."/>
            <person name="Zeng Q."/>
            <person name="Chapman S."/>
            <person name="Gujja S."/>
            <person name="Saif S."/>
            <person name="Birren B."/>
        </authorList>
    </citation>
    <scope>NUCLEOTIDE SEQUENCE [LARGE SCALE GENOMIC DNA]</scope>
    <source>
        <strain evidence="14 15">Tu259-1</strain>
    </source>
</reference>